<feature type="transmembrane region" description="Helical" evidence="1">
    <location>
        <begin position="135"/>
        <end position="154"/>
    </location>
</feature>
<sequence>MSGFIDKAENFGKDLGRDIKRASEDAFDFTKERVLHPSMIGSDFKKMGRSIKKTGSDVYNVGENVVDYTKKVVHDPRILSNDVIGVTDRTLIDIINHRDLRFMIYTGVLYFILSHKSFRSASEKIFKSIPIVGRLYIFPHLMNTAIFLSLLFVVKMSLDSYVKTGLMDLEKLIPAIVTRPIIPAPTPPVKGWECKKDGTGGCKYVDGGFFDSRDQCEGNCGYD</sequence>
<dbReference type="AlphaFoldDB" id="A0A6C0CZH8"/>
<evidence type="ECO:0000313" key="2">
    <source>
        <dbReference type="EMBL" id="QHT09079.1"/>
    </source>
</evidence>
<accession>A0A6C0CZH8</accession>
<organism evidence="2">
    <name type="scientific">viral metagenome</name>
    <dbReference type="NCBI Taxonomy" id="1070528"/>
    <lineage>
        <taxon>unclassified sequences</taxon>
        <taxon>metagenomes</taxon>
        <taxon>organismal metagenomes</taxon>
    </lineage>
</organism>
<name>A0A6C0CZH8_9ZZZZ</name>
<keyword evidence="1" id="KW-0472">Membrane</keyword>
<proteinExistence type="predicted"/>
<keyword evidence="1" id="KW-1133">Transmembrane helix</keyword>
<reference evidence="2" key="1">
    <citation type="journal article" date="2020" name="Nature">
        <title>Giant virus diversity and host interactions through global metagenomics.</title>
        <authorList>
            <person name="Schulz F."/>
            <person name="Roux S."/>
            <person name="Paez-Espino D."/>
            <person name="Jungbluth S."/>
            <person name="Walsh D.A."/>
            <person name="Denef V.J."/>
            <person name="McMahon K.D."/>
            <person name="Konstantinidis K.T."/>
            <person name="Eloe-Fadrosh E.A."/>
            <person name="Kyrpides N.C."/>
            <person name="Woyke T."/>
        </authorList>
    </citation>
    <scope>NUCLEOTIDE SEQUENCE</scope>
    <source>
        <strain evidence="2">GVMAG-M-3300023110-24</strain>
    </source>
</reference>
<keyword evidence="1" id="KW-0812">Transmembrane</keyword>
<evidence type="ECO:0000256" key="1">
    <source>
        <dbReference type="SAM" id="Phobius"/>
    </source>
</evidence>
<dbReference type="EMBL" id="MN739508">
    <property type="protein sequence ID" value="QHT09079.1"/>
    <property type="molecule type" value="Genomic_DNA"/>
</dbReference>
<protein>
    <submittedName>
        <fullName evidence="2">Uncharacterized protein</fullName>
    </submittedName>
</protein>